<sequence>MKIIQENYKLKNLDKIKTYFFYNKKKNSVVWGLSRKVKMLIEKKEFKVDYIIDKDIKLIGTLYKSIPIISFEDFLLLEDAILVILGNHVEYILADINKYRIRGEVYIVKEDLPSLFQITKEYLKNNYTIEEKKKLFKELVSMIEIEPHSYCNRTCWFCPNSFIDRRSVIKYMDLEILEQLLKDLASINYDKKIAFTRYSEPFGNEVFYDRLKLVSSYLPNAILHANTNSDFLNNETLHKAYSSGLRSLFIQIYSNENEEFDFFTIDTKAQRIIKRISDVDIKLDFIRDDWIEYQCTYRNMSIRMYARDFKKNGVNRSGIEVTNKEVNRTSPCTVVFTDVYIDYNSRVVPCCNIRSDNKEHKAMTFGKLTSMKNSIFEIYFSDTAIKWRNSLYNFNLKKKEPCISCGFSIVNKTNSAVQYVSSIID</sequence>
<evidence type="ECO:0000313" key="9">
    <source>
        <dbReference type="Proteomes" id="UP000239151"/>
    </source>
</evidence>
<accession>A0A2S9THC6</accession>
<name>A0A2S9THC6_9BACT</name>
<dbReference type="AlphaFoldDB" id="A0A2S9THC6"/>
<dbReference type="GO" id="GO:0046872">
    <property type="term" value="F:metal ion binding"/>
    <property type="evidence" value="ECO:0007669"/>
    <property type="project" value="UniProtKB-KW"/>
</dbReference>
<keyword evidence="6" id="KW-0411">Iron-sulfur</keyword>
<dbReference type="Pfam" id="PF13186">
    <property type="entry name" value="SPASM"/>
    <property type="match status" value="1"/>
</dbReference>
<keyword evidence="3" id="KW-0949">S-adenosyl-L-methionine</keyword>
<dbReference type="SFLD" id="SFLDS00029">
    <property type="entry name" value="Radical_SAM"/>
    <property type="match status" value="1"/>
</dbReference>
<reference evidence="8 9" key="1">
    <citation type="submission" date="2017-09" db="EMBL/GenBank/DDBJ databases">
        <title>Reassesment of A. cryaerophilus.</title>
        <authorList>
            <person name="Perez-Cataluna A."/>
            <person name="Collado L."/>
            <person name="Salgado O."/>
            <person name="Lefinanco V."/>
            <person name="Figueras M.J."/>
        </authorList>
    </citation>
    <scope>NUCLEOTIDE SEQUENCE [LARGE SCALE GENOMIC DNA]</scope>
    <source>
        <strain evidence="8 9">LMG 9065</strain>
    </source>
</reference>
<evidence type="ECO:0000256" key="6">
    <source>
        <dbReference type="ARBA" id="ARBA00023014"/>
    </source>
</evidence>
<organism evidence="8 9">
    <name type="scientific">Aliarcobacter cryaerophilus</name>
    <dbReference type="NCBI Taxonomy" id="28198"/>
    <lineage>
        <taxon>Bacteria</taxon>
        <taxon>Pseudomonadati</taxon>
        <taxon>Campylobacterota</taxon>
        <taxon>Epsilonproteobacteria</taxon>
        <taxon>Campylobacterales</taxon>
        <taxon>Arcobacteraceae</taxon>
        <taxon>Aliarcobacter</taxon>
    </lineage>
</organism>
<dbReference type="Proteomes" id="UP000239151">
    <property type="component" value="Unassembled WGS sequence"/>
</dbReference>
<evidence type="ECO:0000256" key="1">
    <source>
        <dbReference type="ARBA" id="ARBA00001966"/>
    </source>
</evidence>
<evidence type="ECO:0000256" key="3">
    <source>
        <dbReference type="ARBA" id="ARBA00022691"/>
    </source>
</evidence>
<protein>
    <recommendedName>
        <fullName evidence="7">4Fe4S-binding SPASM domain-containing protein</fullName>
    </recommendedName>
</protein>
<dbReference type="Gene3D" id="3.20.20.70">
    <property type="entry name" value="Aldolase class I"/>
    <property type="match status" value="1"/>
</dbReference>
<dbReference type="EMBL" id="NXGI01000005">
    <property type="protein sequence ID" value="PRM98221.1"/>
    <property type="molecule type" value="Genomic_DNA"/>
</dbReference>
<keyword evidence="4" id="KW-0479">Metal-binding</keyword>
<dbReference type="InterPro" id="IPR058240">
    <property type="entry name" value="rSAM_sf"/>
</dbReference>
<evidence type="ECO:0000259" key="7">
    <source>
        <dbReference type="Pfam" id="PF13186"/>
    </source>
</evidence>
<evidence type="ECO:0000256" key="4">
    <source>
        <dbReference type="ARBA" id="ARBA00022723"/>
    </source>
</evidence>
<comment type="cofactor">
    <cofactor evidence="1">
        <name>[4Fe-4S] cluster</name>
        <dbReference type="ChEBI" id="CHEBI:49883"/>
    </cofactor>
</comment>
<gene>
    <name evidence="8" type="ORF">CJ670_04085</name>
</gene>
<keyword evidence="5" id="KW-0408">Iron</keyword>
<dbReference type="InterPro" id="IPR013785">
    <property type="entry name" value="Aldolase_TIM"/>
</dbReference>
<dbReference type="PANTHER" id="PTHR43787">
    <property type="entry name" value="FEMO COFACTOR BIOSYNTHESIS PROTEIN NIFB-RELATED"/>
    <property type="match status" value="1"/>
</dbReference>
<proteinExistence type="predicted"/>
<dbReference type="InterPro" id="IPR007197">
    <property type="entry name" value="rSAM"/>
</dbReference>
<dbReference type="CDD" id="cd21109">
    <property type="entry name" value="SPASM"/>
    <property type="match status" value="1"/>
</dbReference>
<feature type="domain" description="4Fe4S-binding SPASM" evidence="7">
    <location>
        <begin position="332"/>
        <end position="405"/>
    </location>
</feature>
<evidence type="ECO:0000313" key="8">
    <source>
        <dbReference type="EMBL" id="PRM98221.1"/>
    </source>
</evidence>
<evidence type="ECO:0000256" key="5">
    <source>
        <dbReference type="ARBA" id="ARBA00023004"/>
    </source>
</evidence>
<comment type="caution">
    <text evidence="8">The sequence shown here is derived from an EMBL/GenBank/DDBJ whole genome shotgun (WGS) entry which is preliminary data.</text>
</comment>
<dbReference type="GO" id="GO:0051539">
    <property type="term" value="F:4 iron, 4 sulfur cluster binding"/>
    <property type="evidence" value="ECO:0007669"/>
    <property type="project" value="UniProtKB-KW"/>
</dbReference>
<dbReference type="InterPro" id="IPR023885">
    <property type="entry name" value="4Fe4S-binding_SPASM_dom"/>
</dbReference>
<dbReference type="CDD" id="cd01335">
    <property type="entry name" value="Radical_SAM"/>
    <property type="match status" value="1"/>
</dbReference>
<evidence type="ECO:0000256" key="2">
    <source>
        <dbReference type="ARBA" id="ARBA00022485"/>
    </source>
</evidence>
<keyword evidence="2" id="KW-0004">4Fe-4S</keyword>
<dbReference type="GO" id="GO:0003824">
    <property type="term" value="F:catalytic activity"/>
    <property type="evidence" value="ECO:0007669"/>
    <property type="project" value="InterPro"/>
</dbReference>
<dbReference type="PANTHER" id="PTHR43787:SF10">
    <property type="entry name" value="COFACTOR MODIFYING PROTEIN"/>
    <property type="match status" value="1"/>
</dbReference>
<dbReference type="SUPFAM" id="SSF102114">
    <property type="entry name" value="Radical SAM enzymes"/>
    <property type="match status" value="1"/>
</dbReference>